<evidence type="ECO:0000313" key="3">
    <source>
        <dbReference type="Proteomes" id="UP000188320"/>
    </source>
</evidence>
<dbReference type="Proteomes" id="UP000188320">
    <property type="component" value="Unassembled WGS sequence"/>
</dbReference>
<evidence type="ECO:0000313" key="2">
    <source>
        <dbReference type="EMBL" id="OMH79692.1"/>
    </source>
</evidence>
<sequence length="80" mass="8755">MDYSKILPSSQTLQQNTNPKAGVGVGVGGSGVIFGKIQFVVLYLSACFVHVFVLLLTGLFAARATWRKKLESDYYVNPIM</sequence>
<gene>
    <name evidence="2" type="ORF">AX774_g6885</name>
</gene>
<comment type="caution">
    <text evidence="2">The sequence shown here is derived from an EMBL/GenBank/DDBJ whole genome shotgun (WGS) entry which is preliminary data.</text>
</comment>
<reference evidence="3" key="1">
    <citation type="submission" date="2017-01" db="EMBL/GenBank/DDBJ databases">
        <authorList>
            <person name="Wang Y."/>
            <person name="White M."/>
            <person name="Kvist S."/>
            <person name="Moncalvo J.-M."/>
        </authorList>
    </citation>
    <scope>NUCLEOTIDE SEQUENCE [LARGE SCALE GENOMIC DNA]</scope>
    <source>
        <strain evidence="3">COL-18-3</strain>
    </source>
</reference>
<dbReference type="EMBL" id="LSSK01001451">
    <property type="protein sequence ID" value="OMH79692.1"/>
    <property type="molecule type" value="Genomic_DNA"/>
</dbReference>
<organism evidence="2 3">
    <name type="scientific">Zancudomyces culisetae</name>
    <name type="common">Gut fungus</name>
    <name type="synonym">Smittium culisetae</name>
    <dbReference type="NCBI Taxonomy" id="1213189"/>
    <lineage>
        <taxon>Eukaryota</taxon>
        <taxon>Fungi</taxon>
        <taxon>Fungi incertae sedis</taxon>
        <taxon>Zoopagomycota</taxon>
        <taxon>Kickxellomycotina</taxon>
        <taxon>Harpellomycetes</taxon>
        <taxon>Harpellales</taxon>
        <taxon>Legeriomycetaceae</taxon>
        <taxon>Zancudomyces</taxon>
    </lineage>
</organism>
<feature type="transmembrane region" description="Helical" evidence="1">
    <location>
        <begin position="40"/>
        <end position="62"/>
    </location>
</feature>
<evidence type="ECO:0000256" key="1">
    <source>
        <dbReference type="SAM" id="Phobius"/>
    </source>
</evidence>
<keyword evidence="1" id="KW-0472">Membrane</keyword>
<keyword evidence="1" id="KW-0812">Transmembrane</keyword>
<accession>A0A1R1PFQ6</accession>
<keyword evidence="3" id="KW-1185">Reference proteome</keyword>
<dbReference type="AlphaFoldDB" id="A0A1R1PFQ6"/>
<protein>
    <submittedName>
        <fullName evidence="2">Uncharacterized protein</fullName>
    </submittedName>
</protein>
<keyword evidence="1" id="KW-1133">Transmembrane helix</keyword>
<proteinExistence type="predicted"/>
<name>A0A1R1PFQ6_ZANCU</name>